<evidence type="ECO:0000313" key="2">
    <source>
        <dbReference type="EMBL" id="PVX52257.1"/>
    </source>
</evidence>
<proteinExistence type="predicted"/>
<dbReference type="InterPro" id="IPR050218">
    <property type="entry name" value="LptD"/>
</dbReference>
<dbReference type="Proteomes" id="UP000251835">
    <property type="component" value="Unassembled WGS sequence"/>
</dbReference>
<evidence type="ECO:0000313" key="3">
    <source>
        <dbReference type="Proteomes" id="UP000251835"/>
    </source>
</evidence>
<gene>
    <name evidence="2" type="ORF">C7377_0564</name>
</gene>
<dbReference type="PANTHER" id="PTHR30189:SF1">
    <property type="entry name" value="LPS-ASSEMBLY PROTEIN LPTD"/>
    <property type="match status" value="1"/>
</dbReference>
<dbReference type="EMBL" id="QENZ01000003">
    <property type="protein sequence ID" value="PVX52257.1"/>
    <property type="molecule type" value="Genomic_DNA"/>
</dbReference>
<name>A0A7L4USP5_BALHA</name>
<dbReference type="OrthoDB" id="9802320at2"/>
<evidence type="ECO:0000259" key="1">
    <source>
        <dbReference type="Pfam" id="PF19838"/>
    </source>
</evidence>
<dbReference type="AlphaFoldDB" id="A0A7L4USP5"/>
<sequence length="960" mass="108820">MTQISKDKLSNIDSTKLGTDTLVDANISIAPPSALYSSTVSIDSTKIENGAFTQNTQQVSETTSDNDLSTNTTELSDVYSKTTSSQTSTVSVDTTFVIPETGDQDLKTITTSETNELAIDGSAVSSTASSTASSTLSADSNKNTSFSSPIDYQATDSIKINLESEKMQMFNESQVKTQEQQINAYYIEVDIQKNLVHANYGLDTADNEIGYPVFKDRQSEYEVQKMSYNIKSKKAVVKDILTKEGEGYIRSDVSKRIAEDTFFLKDGRYTTCDNHDHPHYYIKLKKAKMIKDDKVITGPANLVIEGVPTPLGLPFGLFPLKKRYSSGIIIPSFGEEKTRGFYFRDFGYYWAINDYYDLRLNGSIYTNGSWEVNTNTTYKKRYRYNGRFNFSYAMNQFGDKGLDDYRKTKDFSLRWTHSQDSKAHPYRTLSASVNISTSENDYRNARSIENIVNSTKQSSVSYSRRWPDSPFNLSVALQHSQNRRDTTISLTLPNVSFSMQTQYPFRSKERVGELKWYDMISVSYNARLTNTIRTHEDKLFKSDLKRDWRNGFKHDIPIGASYKLAKDLTFSANVRYSAVAYINSIRKSYDPMLDKVVNDTIDGLQYAHNFTTNTSVSYTPKYFGMYNFKKDSKVQAIRHVLSPSLSFSYTPDLGIENDRLFRSFDNNVSDELIRYNILSQGVYGVPQKAMQSGYINFSLDNNIEMKVRNTDDTTSNEDLKKIKLLESFRLSTSYDVFRDSMNFSNISLSGRTSLFNNKVNVQMSGSIDPYAIDEAGVRINKFAGGLGRLTSAGFSVGTAFNGDTFKSKGTDNNTPPNDVDAVNDGVIGGDEVFGDLNDVETFNDINEYVDFDIPWSVRLDYNFQYTKPRDKANTSQYLRLSGDVSITPKWKVSVSTGYDFSQSEVTTTSFSVFRDLHCWEMRFSAIPFGQRQSFSFHIGVKSTLLKDLKLQKRDSWYDNF</sequence>
<comment type="caution">
    <text evidence="2">The sequence shown here is derived from an EMBL/GenBank/DDBJ whole genome shotgun (WGS) entry which is preliminary data.</text>
</comment>
<dbReference type="GO" id="GO:1990351">
    <property type="term" value="C:transporter complex"/>
    <property type="evidence" value="ECO:0007669"/>
    <property type="project" value="TreeGrafter"/>
</dbReference>
<organism evidence="2 3">
    <name type="scientific">Balneicella halophila</name>
    <dbReference type="NCBI Taxonomy" id="1537566"/>
    <lineage>
        <taxon>Bacteria</taxon>
        <taxon>Pseudomonadati</taxon>
        <taxon>Bacteroidota</taxon>
        <taxon>Bacteroidia</taxon>
        <taxon>Bacteroidales</taxon>
        <taxon>Balneicellaceae</taxon>
        <taxon>Balneicella</taxon>
    </lineage>
</organism>
<accession>A0A7L4USP5</accession>
<protein>
    <recommendedName>
        <fullName evidence="1">LPS-assembly protein LptD central domain-containing protein</fullName>
    </recommendedName>
</protein>
<dbReference type="RefSeq" id="WP_116495798.1">
    <property type="nucleotide sequence ID" value="NZ_QENZ01000003.1"/>
</dbReference>
<feature type="domain" description="LPS-assembly protein LptD central" evidence="1">
    <location>
        <begin position="295"/>
        <end position="770"/>
    </location>
</feature>
<dbReference type="GO" id="GO:0009279">
    <property type="term" value="C:cell outer membrane"/>
    <property type="evidence" value="ECO:0007669"/>
    <property type="project" value="TreeGrafter"/>
</dbReference>
<dbReference type="PANTHER" id="PTHR30189">
    <property type="entry name" value="LPS-ASSEMBLY PROTEIN"/>
    <property type="match status" value="1"/>
</dbReference>
<keyword evidence="3" id="KW-1185">Reference proteome</keyword>
<dbReference type="Pfam" id="PF19838">
    <property type="entry name" value="LptD_2"/>
    <property type="match status" value="1"/>
</dbReference>
<dbReference type="InterPro" id="IPR045659">
    <property type="entry name" value="LptD_2"/>
</dbReference>
<reference evidence="2 3" key="1">
    <citation type="submission" date="2018-05" db="EMBL/GenBank/DDBJ databases">
        <title>Genomic Encyclopedia of Type Strains, Phase IV (KMG-IV): sequencing the most valuable type-strain genomes for metagenomic binning, comparative biology and taxonomic classification.</title>
        <authorList>
            <person name="Goeker M."/>
        </authorList>
    </citation>
    <scope>NUCLEOTIDE SEQUENCE [LARGE SCALE GENOMIC DNA]</scope>
    <source>
        <strain evidence="2 3">DSM 28579</strain>
    </source>
</reference>